<evidence type="ECO:0000313" key="3">
    <source>
        <dbReference type="Proteomes" id="UP000199473"/>
    </source>
</evidence>
<dbReference type="RefSeq" id="WP_092958155.1">
    <property type="nucleotide sequence ID" value="NZ_FOSQ01000002.1"/>
</dbReference>
<dbReference type="STRING" id="1123062.SAMN02745775_102233"/>
<proteinExistence type="predicted"/>
<feature type="transmembrane region" description="Helical" evidence="1">
    <location>
        <begin position="33"/>
        <end position="53"/>
    </location>
</feature>
<reference evidence="2 3" key="1">
    <citation type="submission" date="2016-10" db="EMBL/GenBank/DDBJ databases">
        <authorList>
            <person name="de Groot N.N."/>
        </authorList>
    </citation>
    <scope>NUCLEOTIDE SEQUENCE [LARGE SCALE GENOMIC DNA]</scope>
    <source>
        <strain evidence="2 3">DSM 19981</strain>
    </source>
</reference>
<keyword evidence="3" id="KW-1185">Reference proteome</keyword>
<feature type="transmembrane region" description="Helical" evidence="1">
    <location>
        <begin position="129"/>
        <end position="150"/>
    </location>
</feature>
<keyword evidence="1" id="KW-1133">Transmembrane helix</keyword>
<evidence type="ECO:0000256" key="1">
    <source>
        <dbReference type="SAM" id="Phobius"/>
    </source>
</evidence>
<accession>A0A1I3Z7T4</accession>
<gene>
    <name evidence="2" type="ORF">SAMN02745775_102233</name>
</gene>
<dbReference type="OrthoDB" id="9794540at2"/>
<dbReference type="AlphaFoldDB" id="A0A1I3Z7T4"/>
<feature type="transmembrane region" description="Helical" evidence="1">
    <location>
        <begin position="7"/>
        <end position="27"/>
    </location>
</feature>
<sequence>MTSPTTFLWRMLGFLGAVAVLVVLLAGELAHAFAANILLNSVIAAVLMLGIGWNIRQVLSLTREVEWLEGFRNPATAGKPDRAPRLLAPMASMFAQRRSERLTLSAQAMRSVLDGIESRLDESRELSRYGTGLLIFLGLLGTFWGLLLTIGSVSDVITNMSVGSGDINQLFNQLKQGLAEPLRGMSIAFSSSMLGLAGALVLGFLDLQAGQAQSRFYVELEDWLASSTRLSSGSLGGDGEGSMPAYVQALLEQSAENMEELHRAIARGEEGRMQSNQALMTLTERLSILADQMRAAQVLMSRMAESQATLAPTLARMAEATANGALDEASRGHIRNQELYLARILEEMTQGRMQATSEIRNEIKVLARTIAALAEEPPR</sequence>
<evidence type="ECO:0000313" key="2">
    <source>
        <dbReference type="EMBL" id="SFK39731.1"/>
    </source>
</evidence>
<dbReference type="Proteomes" id="UP000199473">
    <property type="component" value="Unassembled WGS sequence"/>
</dbReference>
<name>A0A1I3Z7T4_9PROT</name>
<protein>
    <recommendedName>
        <fullName evidence="4">MotA/TolQ/ExbB proton channel family protein</fullName>
    </recommendedName>
</protein>
<feature type="transmembrane region" description="Helical" evidence="1">
    <location>
        <begin position="184"/>
        <end position="205"/>
    </location>
</feature>
<dbReference type="EMBL" id="FOSQ01000002">
    <property type="protein sequence ID" value="SFK39731.1"/>
    <property type="molecule type" value="Genomic_DNA"/>
</dbReference>
<keyword evidence="1" id="KW-0812">Transmembrane</keyword>
<organism evidence="2 3">
    <name type="scientific">Falsiroseomonas stagni DSM 19981</name>
    <dbReference type="NCBI Taxonomy" id="1123062"/>
    <lineage>
        <taxon>Bacteria</taxon>
        <taxon>Pseudomonadati</taxon>
        <taxon>Pseudomonadota</taxon>
        <taxon>Alphaproteobacteria</taxon>
        <taxon>Acetobacterales</taxon>
        <taxon>Roseomonadaceae</taxon>
        <taxon>Falsiroseomonas</taxon>
    </lineage>
</organism>
<evidence type="ECO:0008006" key="4">
    <source>
        <dbReference type="Google" id="ProtNLM"/>
    </source>
</evidence>
<keyword evidence="1" id="KW-0472">Membrane</keyword>